<reference evidence="1 2" key="1">
    <citation type="submission" date="2019-05" db="EMBL/GenBank/DDBJ databases">
        <title>Another draft genome of Portunus trituberculatus and its Hox gene families provides insights of decapod evolution.</title>
        <authorList>
            <person name="Jeong J.-H."/>
            <person name="Song I."/>
            <person name="Kim S."/>
            <person name="Choi T."/>
            <person name="Kim D."/>
            <person name="Ryu S."/>
            <person name="Kim W."/>
        </authorList>
    </citation>
    <scope>NUCLEOTIDE SEQUENCE [LARGE SCALE GENOMIC DNA]</scope>
    <source>
        <tissue evidence="1">Muscle</tissue>
    </source>
</reference>
<sequence>MSLVVVNPKSQKLQKFSAYRPAPDNSTQTGNAYVGRVHESVREQSVILTNMDSRVGSTHTVGATPATTSRYNAM</sequence>
<dbReference type="Proteomes" id="UP000324222">
    <property type="component" value="Unassembled WGS sequence"/>
</dbReference>
<accession>A0A5B7JAJ7</accession>
<evidence type="ECO:0000313" key="2">
    <source>
        <dbReference type="Proteomes" id="UP000324222"/>
    </source>
</evidence>
<organism evidence="1 2">
    <name type="scientific">Portunus trituberculatus</name>
    <name type="common">Swimming crab</name>
    <name type="synonym">Neptunus trituberculatus</name>
    <dbReference type="NCBI Taxonomy" id="210409"/>
    <lineage>
        <taxon>Eukaryota</taxon>
        <taxon>Metazoa</taxon>
        <taxon>Ecdysozoa</taxon>
        <taxon>Arthropoda</taxon>
        <taxon>Crustacea</taxon>
        <taxon>Multicrustacea</taxon>
        <taxon>Malacostraca</taxon>
        <taxon>Eumalacostraca</taxon>
        <taxon>Eucarida</taxon>
        <taxon>Decapoda</taxon>
        <taxon>Pleocyemata</taxon>
        <taxon>Brachyura</taxon>
        <taxon>Eubrachyura</taxon>
        <taxon>Portunoidea</taxon>
        <taxon>Portunidae</taxon>
        <taxon>Portuninae</taxon>
        <taxon>Portunus</taxon>
    </lineage>
</organism>
<dbReference type="AlphaFoldDB" id="A0A5B7JAJ7"/>
<protein>
    <submittedName>
        <fullName evidence="1">Uncharacterized protein</fullName>
    </submittedName>
</protein>
<name>A0A5B7JAJ7_PORTR</name>
<proteinExistence type="predicted"/>
<gene>
    <name evidence="1" type="ORF">E2C01_085466</name>
</gene>
<evidence type="ECO:0000313" key="1">
    <source>
        <dbReference type="EMBL" id="MPC90477.1"/>
    </source>
</evidence>
<dbReference type="EMBL" id="VSRR010084508">
    <property type="protein sequence ID" value="MPC90477.1"/>
    <property type="molecule type" value="Genomic_DNA"/>
</dbReference>
<comment type="caution">
    <text evidence="1">The sequence shown here is derived from an EMBL/GenBank/DDBJ whole genome shotgun (WGS) entry which is preliminary data.</text>
</comment>
<keyword evidence="2" id="KW-1185">Reference proteome</keyword>